<feature type="region of interest" description="Disordered" evidence="1">
    <location>
        <begin position="1"/>
        <end position="21"/>
    </location>
</feature>
<dbReference type="GO" id="GO:0003677">
    <property type="term" value="F:DNA binding"/>
    <property type="evidence" value="ECO:0007669"/>
    <property type="project" value="InterPro"/>
</dbReference>
<feature type="compositionally biased region" description="Acidic residues" evidence="1">
    <location>
        <begin position="264"/>
        <end position="275"/>
    </location>
</feature>
<feature type="compositionally biased region" description="Basic and acidic residues" evidence="1">
    <location>
        <begin position="251"/>
        <end position="263"/>
    </location>
</feature>
<proteinExistence type="predicted"/>
<dbReference type="Proteomes" id="UP000182237">
    <property type="component" value="Chromosome I"/>
</dbReference>
<organism evidence="2 3">
    <name type="scientific">Corynebacterium timonense</name>
    <dbReference type="NCBI Taxonomy" id="441500"/>
    <lineage>
        <taxon>Bacteria</taxon>
        <taxon>Bacillati</taxon>
        <taxon>Actinomycetota</taxon>
        <taxon>Actinomycetes</taxon>
        <taxon>Mycobacteriales</taxon>
        <taxon>Corynebacteriaceae</taxon>
        <taxon>Corynebacterium</taxon>
    </lineage>
</organism>
<protein>
    <submittedName>
        <fullName evidence="2">Recombination protein RecT</fullName>
    </submittedName>
</protein>
<feature type="region of interest" description="Disordered" evidence="1">
    <location>
        <begin position="245"/>
        <end position="275"/>
    </location>
</feature>
<evidence type="ECO:0000256" key="1">
    <source>
        <dbReference type="SAM" id="MobiDB-lite"/>
    </source>
</evidence>
<dbReference type="NCBIfam" id="TIGR00616">
    <property type="entry name" value="rect"/>
    <property type="match status" value="1"/>
</dbReference>
<evidence type="ECO:0000313" key="3">
    <source>
        <dbReference type="Proteomes" id="UP000182237"/>
    </source>
</evidence>
<dbReference type="OrthoDB" id="5124088at2"/>
<dbReference type="eggNOG" id="COG3723">
    <property type="taxonomic scope" value="Bacteria"/>
</dbReference>
<dbReference type="STRING" id="1203190.GCA_000312345_00447"/>
<keyword evidence="3" id="KW-1185">Reference proteome</keyword>
<dbReference type="InterPro" id="IPR018330">
    <property type="entry name" value="RecT_fam"/>
</dbReference>
<dbReference type="RefSeq" id="WP_019193316.1">
    <property type="nucleotide sequence ID" value="NZ_LT629765.1"/>
</dbReference>
<dbReference type="GO" id="GO:0006259">
    <property type="term" value="P:DNA metabolic process"/>
    <property type="evidence" value="ECO:0007669"/>
    <property type="project" value="InterPro"/>
</dbReference>
<name>A0A1H1LSW4_9CORY</name>
<evidence type="ECO:0000313" key="2">
    <source>
        <dbReference type="EMBL" id="SDR77517.1"/>
    </source>
</evidence>
<reference evidence="2 3" key="1">
    <citation type="submission" date="2016-10" db="EMBL/GenBank/DDBJ databases">
        <authorList>
            <person name="de Groot N.N."/>
        </authorList>
    </citation>
    <scope>NUCLEOTIDE SEQUENCE [LARGE SCALE GENOMIC DNA]</scope>
    <source>
        <strain evidence="2 3">DSM 45434</strain>
    </source>
</reference>
<dbReference type="NCBIfam" id="NF007351">
    <property type="entry name" value="PRK09846.1"/>
    <property type="match status" value="1"/>
</dbReference>
<dbReference type="Pfam" id="PF03837">
    <property type="entry name" value="RecT"/>
    <property type="match status" value="1"/>
</dbReference>
<dbReference type="InterPro" id="IPR004590">
    <property type="entry name" value="ssDNA_annealing_RecT"/>
</dbReference>
<sequence>MAKDLEARMAANTAPAQQRPATLADQIKSMEQQFQMAAPKGLEATQLVRDALTALRQTPKLAQCTPQSVLGSLMTCAQLGLRPGVLGHAYLLPFYDRRAGGDVAQLVIGYQGLIELAHRSGQIQSLIARTVHENDVFDVDYGLEDKLVHKPYMGGDKGRPVAYYAVAKFTTGGHAFYVMSHPEMLEYRDRYAKSKKFGPWVDNFEAMAHKTCVRQLSKWMPKSTELATAIAADETVRVDLAPDAINYGEHPQGDGDAPEHIDGELVDDQPEEASA</sequence>
<gene>
    <name evidence="2" type="ORF">SAMN04488539_0322</name>
</gene>
<dbReference type="AlphaFoldDB" id="A0A1H1LSW4"/>
<dbReference type="EMBL" id="LT629765">
    <property type="protein sequence ID" value="SDR77517.1"/>
    <property type="molecule type" value="Genomic_DNA"/>
</dbReference>
<accession>A0A1H1LSW4</accession>